<dbReference type="Proteomes" id="UP000184389">
    <property type="component" value="Unassembled WGS sequence"/>
</dbReference>
<accession>A0A1M5XQI8</accession>
<dbReference type="InterPro" id="IPR012675">
    <property type="entry name" value="Beta-grasp_dom_sf"/>
</dbReference>
<sequence>MIINGDKKDYLSEITIKEVIEKLNLSENKIVVEVDGEIIPRENYSKELNENSKVEIVSFVGGG</sequence>
<dbReference type="Gene3D" id="3.10.20.30">
    <property type="match status" value="1"/>
</dbReference>
<dbReference type="OrthoDB" id="9798559at2"/>
<dbReference type="SUPFAM" id="SSF54285">
    <property type="entry name" value="MoaD/ThiS"/>
    <property type="match status" value="1"/>
</dbReference>
<dbReference type="STRING" id="1123281.SAMN02745180_01791"/>
<dbReference type="InterPro" id="IPR016155">
    <property type="entry name" value="Mopterin_synth/thiamin_S_b"/>
</dbReference>
<dbReference type="InterPro" id="IPR003749">
    <property type="entry name" value="ThiS/MoaD-like"/>
</dbReference>
<protein>
    <submittedName>
        <fullName evidence="1">Sulfur carrier protein</fullName>
    </submittedName>
</protein>
<dbReference type="PANTHER" id="PTHR34472:SF1">
    <property type="entry name" value="SULFUR CARRIER PROTEIN THIS"/>
    <property type="match status" value="1"/>
</dbReference>
<evidence type="ECO:0000313" key="2">
    <source>
        <dbReference type="Proteomes" id="UP000184389"/>
    </source>
</evidence>
<dbReference type="InterPro" id="IPR010035">
    <property type="entry name" value="Thi_S"/>
</dbReference>
<dbReference type="PANTHER" id="PTHR34472">
    <property type="entry name" value="SULFUR CARRIER PROTEIN THIS"/>
    <property type="match status" value="1"/>
</dbReference>
<proteinExistence type="predicted"/>
<dbReference type="EMBL" id="FQXR01000007">
    <property type="protein sequence ID" value="SHI01794.1"/>
    <property type="molecule type" value="Genomic_DNA"/>
</dbReference>
<reference evidence="1 2" key="1">
    <citation type="submission" date="2016-11" db="EMBL/GenBank/DDBJ databases">
        <authorList>
            <person name="Jaros S."/>
            <person name="Januszkiewicz K."/>
            <person name="Wedrychowicz H."/>
        </authorList>
    </citation>
    <scope>NUCLEOTIDE SEQUENCE [LARGE SCALE GENOMIC DNA]</scope>
    <source>
        <strain evidence="1 2">DSM 13106</strain>
    </source>
</reference>
<dbReference type="CDD" id="cd00565">
    <property type="entry name" value="Ubl_ThiS"/>
    <property type="match status" value="1"/>
</dbReference>
<organism evidence="1 2">
    <name type="scientific">Sporanaerobacter acetigenes DSM 13106</name>
    <dbReference type="NCBI Taxonomy" id="1123281"/>
    <lineage>
        <taxon>Bacteria</taxon>
        <taxon>Bacillati</taxon>
        <taxon>Bacillota</taxon>
        <taxon>Tissierellia</taxon>
        <taxon>Tissierellales</taxon>
        <taxon>Sporanaerobacteraceae</taxon>
        <taxon>Sporanaerobacter</taxon>
    </lineage>
</organism>
<dbReference type="Pfam" id="PF02597">
    <property type="entry name" value="ThiS"/>
    <property type="match status" value="1"/>
</dbReference>
<dbReference type="NCBIfam" id="TIGR01683">
    <property type="entry name" value="thiS"/>
    <property type="match status" value="1"/>
</dbReference>
<dbReference type="RefSeq" id="WP_072744468.1">
    <property type="nucleotide sequence ID" value="NZ_FQXR01000007.1"/>
</dbReference>
<gene>
    <name evidence="1" type="ORF">SAMN02745180_01791</name>
</gene>
<dbReference type="AlphaFoldDB" id="A0A1M5XQI8"/>
<keyword evidence="2" id="KW-1185">Reference proteome</keyword>
<name>A0A1M5XQI8_9FIRM</name>
<evidence type="ECO:0000313" key="1">
    <source>
        <dbReference type="EMBL" id="SHI01794.1"/>
    </source>
</evidence>